<dbReference type="InterPro" id="IPR036909">
    <property type="entry name" value="Cyt_c-like_dom_sf"/>
</dbReference>
<evidence type="ECO:0000259" key="6">
    <source>
        <dbReference type="PROSITE" id="PS51007"/>
    </source>
</evidence>
<dbReference type="SUPFAM" id="SSF46626">
    <property type="entry name" value="Cytochrome c"/>
    <property type="match status" value="1"/>
</dbReference>
<dbReference type="EMBL" id="JMCB01000006">
    <property type="protein sequence ID" value="KFE68041.1"/>
    <property type="molecule type" value="Genomic_DNA"/>
</dbReference>
<feature type="chain" id="PRO_5001799672" description="Cytochrome c domain-containing protein" evidence="5">
    <location>
        <begin position="25"/>
        <end position="121"/>
    </location>
</feature>
<dbReference type="AlphaFoldDB" id="A0A085WK28"/>
<keyword evidence="1 4" id="KW-0349">Heme</keyword>
<accession>A0A085WK28</accession>
<proteinExistence type="predicted"/>
<dbReference type="Proteomes" id="UP000028725">
    <property type="component" value="Unassembled WGS sequence"/>
</dbReference>
<reference evidence="7 8" key="1">
    <citation type="submission" date="2014-04" db="EMBL/GenBank/DDBJ databases">
        <title>Genome assembly of Hyalangium minutum DSM 14724.</title>
        <authorList>
            <person name="Sharma G."/>
            <person name="Subramanian S."/>
        </authorList>
    </citation>
    <scope>NUCLEOTIDE SEQUENCE [LARGE SCALE GENOMIC DNA]</scope>
    <source>
        <strain evidence="7 8">DSM 14724</strain>
    </source>
</reference>
<evidence type="ECO:0000256" key="2">
    <source>
        <dbReference type="ARBA" id="ARBA00022723"/>
    </source>
</evidence>
<sequence length="121" mass="13224">MHMNRQWIVSLLACLFLAACFPKAGTVPGPLSSAGLESAQARWPGTSAEELEQGRQLFLNHCNSCHSYPDRTAYSEAEWPGLARRMGKKADLKEAESELVLRFILANRSEPAAAPEAPAAR</sequence>
<dbReference type="InterPro" id="IPR009056">
    <property type="entry name" value="Cyt_c-like_dom"/>
</dbReference>
<evidence type="ECO:0000256" key="5">
    <source>
        <dbReference type="SAM" id="SignalP"/>
    </source>
</evidence>
<keyword evidence="2 4" id="KW-0479">Metal-binding</keyword>
<protein>
    <recommendedName>
        <fullName evidence="6">Cytochrome c domain-containing protein</fullName>
    </recommendedName>
</protein>
<dbReference type="GO" id="GO:0009055">
    <property type="term" value="F:electron transfer activity"/>
    <property type="evidence" value="ECO:0007669"/>
    <property type="project" value="InterPro"/>
</dbReference>
<evidence type="ECO:0000256" key="1">
    <source>
        <dbReference type="ARBA" id="ARBA00022617"/>
    </source>
</evidence>
<name>A0A085WK28_9BACT</name>
<comment type="caution">
    <text evidence="7">The sequence shown here is derived from an EMBL/GenBank/DDBJ whole genome shotgun (WGS) entry which is preliminary data.</text>
</comment>
<keyword evidence="5" id="KW-0732">Signal</keyword>
<feature type="domain" description="Cytochrome c" evidence="6">
    <location>
        <begin position="49"/>
        <end position="121"/>
    </location>
</feature>
<dbReference type="GO" id="GO:0046872">
    <property type="term" value="F:metal ion binding"/>
    <property type="evidence" value="ECO:0007669"/>
    <property type="project" value="UniProtKB-KW"/>
</dbReference>
<keyword evidence="8" id="KW-1185">Reference proteome</keyword>
<evidence type="ECO:0000313" key="8">
    <source>
        <dbReference type="Proteomes" id="UP000028725"/>
    </source>
</evidence>
<keyword evidence="3 4" id="KW-0408">Iron</keyword>
<dbReference type="RefSeq" id="WP_044188473.1">
    <property type="nucleotide sequence ID" value="NZ_JMCB01000006.1"/>
</dbReference>
<evidence type="ECO:0000256" key="3">
    <source>
        <dbReference type="ARBA" id="ARBA00023004"/>
    </source>
</evidence>
<evidence type="ECO:0000256" key="4">
    <source>
        <dbReference type="PROSITE-ProRule" id="PRU00433"/>
    </source>
</evidence>
<evidence type="ECO:0000313" key="7">
    <source>
        <dbReference type="EMBL" id="KFE68041.1"/>
    </source>
</evidence>
<dbReference type="PROSITE" id="PS51007">
    <property type="entry name" value="CYTC"/>
    <property type="match status" value="1"/>
</dbReference>
<dbReference type="Gene3D" id="1.10.760.10">
    <property type="entry name" value="Cytochrome c-like domain"/>
    <property type="match status" value="1"/>
</dbReference>
<feature type="signal peptide" evidence="5">
    <location>
        <begin position="1"/>
        <end position="24"/>
    </location>
</feature>
<gene>
    <name evidence="7" type="ORF">DB31_7278</name>
</gene>
<dbReference type="PROSITE" id="PS51257">
    <property type="entry name" value="PROKAR_LIPOPROTEIN"/>
    <property type="match status" value="1"/>
</dbReference>
<dbReference type="OrthoDB" id="9805202at2"/>
<dbReference type="GO" id="GO:0020037">
    <property type="term" value="F:heme binding"/>
    <property type="evidence" value="ECO:0007669"/>
    <property type="project" value="InterPro"/>
</dbReference>
<organism evidence="7 8">
    <name type="scientific">Hyalangium minutum</name>
    <dbReference type="NCBI Taxonomy" id="394096"/>
    <lineage>
        <taxon>Bacteria</taxon>
        <taxon>Pseudomonadati</taxon>
        <taxon>Myxococcota</taxon>
        <taxon>Myxococcia</taxon>
        <taxon>Myxococcales</taxon>
        <taxon>Cystobacterineae</taxon>
        <taxon>Archangiaceae</taxon>
        <taxon>Hyalangium</taxon>
    </lineage>
</organism>